<evidence type="ECO:0000256" key="2">
    <source>
        <dbReference type="ARBA" id="ARBA00022475"/>
    </source>
</evidence>
<evidence type="ECO:0000259" key="13">
    <source>
        <dbReference type="PROSITE" id="PS51722"/>
    </source>
</evidence>
<dbReference type="EMBL" id="CP042218">
    <property type="protein sequence ID" value="QDW67434.1"/>
    <property type="molecule type" value="Genomic_DNA"/>
</dbReference>
<keyword evidence="2 12" id="KW-1003">Cell membrane</keyword>
<keyword evidence="15" id="KW-1185">Reference proteome</keyword>
<evidence type="ECO:0000256" key="7">
    <source>
        <dbReference type="ARBA" id="ARBA00023136"/>
    </source>
</evidence>
<dbReference type="NCBIfam" id="TIGR00231">
    <property type="entry name" value="small_GTP"/>
    <property type="match status" value="1"/>
</dbReference>
<evidence type="ECO:0000256" key="4">
    <source>
        <dbReference type="ARBA" id="ARBA00022801"/>
    </source>
</evidence>
<dbReference type="CDD" id="cd16260">
    <property type="entry name" value="EF4_III"/>
    <property type="match status" value="1"/>
</dbReference>
<dbReference type="Pfam" id="PF06421">
    <property type="entry name" value="LepA_C"/>
    <property type="match status" value="1"/>
</dbReference>
<dbReference type="FunFam" id="3.30.70.240:FF:000007">
    <property type="entry name" value="Translation factor GUF1, mitochondrial"/>
    <property type="match status" value="1"/>
</dbReference>
<dbReference type="InterPro" id="IPR009000">
    <property type="entry name" value="Transl_B-barrel_sf"/>
</dbReference>
<evidence type="ECO:0000256" key="6">
    <source>
        <dbReference type="ARBA" id="ARBA00023134"/>
    </source>
</evidence>
<comment type="subcellular location">
    <subcellularLocation>
        <location evidence="12">Cell membrane</location>
        <topology evidence="12">Peripheral membrane protein</topology>
        <orientation evidence="12">Cytoplasmic side</orientation>
    </subcellularLocation>
</comment>
<dbReference type="GO" id="GO:0097216">
    <property type="term" value="F:guanosine tetraphosphate binding"/>
    <property type="evidence" value="ECO:0007669"/>
    <property type="project" value="UniProtKB-ARBA"/>
</dbReference>
<dbReference type="Gene3D" id="3.30.70.870">
    <property type="entry name" value="Elongation Factor G (Translational Gtpase), domain 3"/>
    <property type="match status" value="1"/>
</dbReference>
<dbReference type="SUPFAM" id="SSF50447">
    <property type="entry name" value="Translation proteins"/>
    <property type="match status" value="1"/>
</dbReference>
<evidence type="ECO:0000256" key="10">
    <source>
        <dbReference type="ARBA" id="ARBA00061052"/>
    </source>
</evidence>
<dbReference type="Pfam" id="PF03144">
    <property type="entry name" value="GTP_EFTU_D2"/>
    <property type="match status" value="1"/>
</dbReference>
<organism evidence="14 15">
    <name type="scientific">Luteimonas granuli</name>
    <dbReference type="NCBI Taxonomy" id="1176533"/>
    <lineage>
        <taxon>Bacteria</taxon>
        <taxon>Pseudomonadati</taxon>
        <taxon>Pseudomonadota</taxon>
        <taxon>Gammaproteobacteria</taxon>
        <taxon>Lysobacterales</taxon>
        <taxon>Lysobacteraceae</taxon>
        <taxon>Luteimonas</taxon>
    </lineage>
</organism>
<protein>
    <recommendedName>
        <fullName evidence="11 12">Elongation factor 4</fullName>
        <shortName evidence="12">EF-4</shortName>
        <ecNumber evidence="11 12">3.6.5.n1</ecNumber>
    </recommendedName>
    <alternativeName>
        <fullName evidence="12">Ribosomal back-translocase LepA</fullName>
    </alternativeName>
</protein>
<feature type="domain" description="Tr-type G" evidence="13">
    <location>
        <begin position="7"/>
        <end position="189"/>
    </location>
</feature>
<feature type="binding site" evidence="12">
    <location>
        <begin position="19"/>
        <end position="24"/>
    </location>
    <ligand>
        <name>GTP</name>
        <dbReference type="ChEBI" id="CHEBI:37565"/>
    </ligand>
</feature>
<keyword evidence="14" id="KW-0251">Elongation factor</keyword>
<dbReference type="GO" id="GO:0043022">
    <property type="term" value="F:ribosome binding"/>
    <property type="evidence" value="ECO:0007669"/>
    <property type="project" value="UniProtKB-UniRule"/>
</dbReference>
<dbReference type="CDD" id="cd01890">
    <property type="entry name" value="LepA"/>
    <property type="match status" value="1"/>
</dbReference>
<accession>A0A518N685</accession>
<dbReference type="FunFam" id="2.40.30.10:FF:000015">
    <property type="entry name" value="Translation factor GUF1, mitochondrial"/>
    <property type="match status" value="1"/>
</dbReference>
<dbReference type="InterPro" id="IPR035654">
    <property type="entry name" value="LepA_IV"/>
</dbReference>
<dbReference type="InterPro" id="IPR013842">
    <property type="entry name" value="LepA_CTD"/>
</dbReference>
<dbReference type="EC" id="3.6.5.n1" evidence="11 12"/>
<dbReference type="GO" id="GO:0045727">
    <property type="term" value="P:positive regulation of translation"/>
    <property type="evidence" value="ECO:0007669"/>
    <property type="project" value="UniProtKB-UniRule"/>
</dbReference>
<dbReference type="Gene3D" id="2.40.30.10">
    <property type="entry name" value="Translation factors"/>
    <property type="match status" value="1"/>
</dbReference>
<dbReference type="SUPFAM" id="SSF52540">
    <property type="entry name" value="P-loop containing nucleoside triphosphate hydrolases"/>
    <property type="match status" value="1"/>
</dbReference>
<dbReference type="FunFam" id="3.30.70.2570:FF:000001">
    <property type="entry name" value="Translation factor GUF1, mitochondrial"/>
    <property type="match status" value="1"/>
</dbReference>
<dbReference type="InterPro" id="IPR005225">
    <property type="entry name" value="Small_GTP-bd"/>
</dbReference>
<sequence>MPPESMRNIRNFSIIAHVDHGKSTLADRIIQLCGGLTAREMEAQVLDNNPIERERGITIKSHSVSVPYTARNGQTYHLNFIDTPGHVDFSYEVSRSLAACEGALLVVDAAQGVEAQSVANCYTAVEQGLEVVPVLNKIDLPTADIERAKAEIEAVIGIDASDAVAVSAKTGLNVEEVLEAIVHRIPPPEPLDTDKLQALIIDSWFDNYLGVVSLVRVMQGEIKPGDKLLVMSTGRSHQVDSVGVFTPKRKVTPHLRAGEVGWITASIKDVHGAPVGDTLTLANDPAAKPLPGFQEMQPRVFSGLFPVDAEDYPDLREALDKLRLNDAALRFEPESSEAMGFGFRCGFLGMLHMEIVQERLEREYNLNLITTAPTVIYEVLMTDGEVMPLDNPAKLPPANLIDEIREPIIRANILTPPDYVGNVITLCEEKRGSQVGIQYLGSQVQVSYELPMAEVVLDFFDRLKSVSRGYASLDYHFVRFDAGPFVRVDTLINGDKVDALSIIVHRSHADRRGRDLTEKMKELIPRQQFDVAIQAAIGSQIIARTTVKALRKNVLAKCYGGDISRKKKLLEKQKEGKKRMKQVGRVEIPQEAFLAVLQVDNK</sequence>
<name>A0A518N685_9GAMM</name>
<keyword evidence="3 12" id="KW-0547">Nucleotide-binding</keyword>
<comment type="similarity">
    <text evidence="1 12">Belongs to the TRAFAC class translation factor GTPase superfamily. Classic translation factor GTPase family. LepA subfamily.</text>
</comment>
<evidence type="ECO:0000256" key="9">
    <source>
        <dbReference type="ARBA" id="ARBA00057626"/>
    </source>
</evidence>
<comment type="catalytic activity">
    <reaction evidence="8 12">
        <text>GTP + H2O = GDP + phosphate + H(+)</text>
        <dbReference type="Rhea" id="RHEA:19669"/>
        <dbReference type="ChEBI" id="CHEBI:15377"/>
        <dbReference type="ChEBI" id="CHEBI:15378"/>
        <dbReference type="ChEBI" id="CHEBI:37565"/>
        <dbReference type="ChEBI" id="CHEBI:43474"/>
        <dbReference type="ChEBI" id="CHEBI:58189"/>
        <dbReference type="EC" id="3.6.5.n1"/>
    </reaction>
</comment>
<dbReference type="SMART" id="SM00838">
    <property type="entry name" value="EFG_C"/>
    <property type="match status" value="1"/>
</dbReference>
<proteinExistence type="inferred from homology"/>
<dbReference type="InterPro" id="IPR035647">
    <property type="entry name" value="EFG_III/V"/>
</dbReference>
<dbReference type="FunFam" id="3.30.70.870:FF:000004">
    <property type="entry name" value="Translation factor GUF1, mitochondrial"/>
    <property type="match status" value="1"/>
</dbReference>
<dbReference type="RefSeq" id="WP_144893118.1">
    <property type="nucleotide sequence ID" value="NZ_CP042218.1"/>
</dbReference>
<comment type="function">
    <text evidence="9 12">Required for accurate and efficient protein synthesis under certain stress conditions. May act as a fidelity factor of the translation reaction, by catalyzing a one-codon backward translocation of tRNAs on improperly translocated ribosomes. Back-translocation proceeds from a post-translocation (POST) complex to a pre-translocation (PRE) complex, thus giving elongation factor G a second chance to translocate the tRNAs correctly. Binds to ribosomes in a GTP-dependent manner.</text>
</comment>
<evidence type="ECO:0000256" key="5">
    <source>
        <dbReference type="ARBA" id="ARBA00022917"/>
    </source>
</evidence>
<keyword evidence="5 12" id="KW-0648">Protein biosynthesis</keyword>
<dbReference type="InterPro" id="IPR038363">
    <property type="entry name" value="LepA_C_sf"/>
</dbReference>
<dbReference type="PRINTS" id="PR00315">
    <property type="entry name" value="ELONGATNFCT"/>
</dbReference>
<dbReference type="InterPro" id="IPR000795">
    <property type="entry name" value="T_Tr_GTP-bd_dom"/>
</dbReference>
<dbReference type="PANTHER" id="PTHR43512:SF4">
    <property type="entry name" value="TRANSLATION FACTOR GUF1 HOMOLOG, CHLOROPLASTIC"/>
    <property type="match status" value="1"/>
</dbReference>
<dbReference type="CDD" id="cd03699">
    <property type="entry name" value="EF4_II"/>
    <property type="match status" value="1"/>
</dbReference>
<dbReference type="AlphaFoldDB" id="A0A518N685"/>
<evidence type="ECO:0000256" key="8">
    <source>
        <dbReference type="ARBA" id="ARBA00050293"/>
    </source>
</evidence>
<evidence type="ECO:0000256" key="12">
    <source>
        <dbReference type="HAMAP-Rule" id="MF_00071"/>
    </source>
</evidence>
<gene>
    <name evidence="12 14" type="primary">lepA</name>
    <name evidence="14" type="ORF">FPZ22_11535</name>
</gene>
<feature type="binding site" evidence="12">
    <location>
        <begin position="136"/>
        <end position="139"/>
    </location>
    <ligand>
        <name>GTP</name>
        <dbReference type="ChEBI" id="CHEBI:37565"/>
    </ligand>
</feature>
<evidence type="ECO:0000313" key="14">
    <source>
        <dbReference type="EMBL" id="QDW67434.1"/>
    </source>
</evidence>
<dbReference type="Gene3D" id="3.30.70.240">
    <property type="match status" value="1"/>
</dbReference>
<dbReference type="KEGG" id="lug:FPZ22_11535"/>
<evidence type="ECO:0000256" key="1">
    <source>
        <dbReference type="ARBA" id="ARBA00005454"/>
    </source>
</evidence>
<keyword evidence="6 12" id="KW-0342">GTP-binding</keyword>
<dbReference type="GO" id="GO:0005525">
    <property type="term" value="F:GTP binding"/>
    <property type="evidence" value="ECO:0007669"/>
    <property type="project" value="UniProtKB-UniRule"/>
</dbReference>
<dbReference type="GO" id="GO:0003924">
    <property type="term" value="F:GTPase activity"/>
    <property type="evidence" value="ECO:0007669"/>
    <property type="project" value="UniProtKB-UniRule"/>
</dbReference>
<dbReference type="InterPro" id="IPR006297">
    <property type="entry name" value="EF-4"/>
</dbReference>
<evidence type="ECO:0000256" key="3">
    <source>
        <dbReference type="ARBA" id="ARBA00022741"/>
    </source>
</evidence>
<dbReference type="CDD" id="cd03709">
    <property type="entry name" value="lepA_C"/>
    <property type="match status" value="1"/>
</dbReference>
<dbReference type="InterPro" id="IPR000640">
    <property type="entry name" value="EFG_V-like"/>
</dbReference>
<dbReference type="Pfam" id="PF00009">
    <property type="entry name" value="GTP_EFTU"/>
    <property type="match status" value="1"/>
</dbReference>
<dbReference type="FunFam" id="3.40.50.300:FF:000078">
    <property type="entry name" value="Elongation factor 4"/>
    <property type="match status" value="1"/>
</dbReference>
<dbReference type="PANTHER" id="PTHR43512">
    <property type="entry name" value="TRANSLATION FACTOR GUF1-RELATED"/>
    <property type="match status" value="1"/>
</dbReference>
<dbReference type="HAMAP" id="MF_00071">
    <property type="entry name" value="LepA"/>
    <property type="match status" value="1"/>
</dbReference>
<keyword evidence="4 12" id="KW-0378">Hydrolase</keyword>
<dbReference type="Proteomes" id="UP000316584">
    <property type="component" value="Chromosome"/>
</dbReference>
<evidence type="ECO:0000256" key="11">
    <source>
        <dbReference type="ARBA" id="ARBA00066744"/>
    </source>
</evidence>
<reference evidence="14 15" key="1">
    <citation type="submission" date="2019-07" db="EMBL/GenBank/DDBJ databases">
        <title>Full genome sequence of Luteimonas sp. Gr-4.</title>
        <authorList>
            <person name="Im W.-T."/>
        </authorList>
    </citation>
    <scope>NUCLEOTIDE SEQUENCE [LARGE SCALE GENOMIC DNA]</scope>
    <source>
        <strain evidence="14 15">Gr-4</strain>
    </source>
</reference>
<dbReference type="Gene3D" id="3.30.70.2570">
    <property type="entry name" value="Elongation factor 4, C-terminal domain"/>
    <property type="match status" value="1"/>
</dbReference>
<dbReference type="InterPro" id="IPR004161">
    <property type="entry name" value="EFTu-like_2"/>
</dbReference>
<keyword evidence="7 12" id="KW-0472">Membrane</keyword>
<dbReference type="Gene3D" id="3.40.50.300">
    <property type="entry name" value="P-loop containing nucleotide triphosphate hydrolases"/>
    <property type="match status" value="1"/>
</dbReference>
<dbReference type="OrthoDB" id="9801472at2"/>
<evidence type="ECO:0000313" key="15">
    <source>
        <dbReference type="Proteomes" id="UP000316584"/>
    </source>
</evidence>
<dbReference type="InterPro" id="IPR027417">
    <property type="entry name" value="P-loop_NTPase"/>
</dbReference>
<dbReference type="GO" id="GO:0005886">
    <property type="term" value="C:plasma membrane"/>
    <property type="evidence" value="ECO:0007669"/>
    <property type="project" value="UniProtKB-SubCell"/>
</dbReference>
<dbReference type="SUPFAM" id="SSF54980">
    <property type="entry name" value="EF-G C-terminal domain-like"/>
    <property type="match status" value="2"/>
</dbReference>
<dbReference type="PROSITE" id="PS51722">
    <property type="entry name" value="G_TR_2"/>
    <property type="match status" value="1"/>
</dbReference>
<dbReference type="NCBIfam" id="TIGR01393">
    <property type="entry name" value="lepA"/>
    <property type="match status" value="1"/>
</dbReference>
<comment type="similarity">
    <text evidence="10">Belongs to the GTP-binding elongation factor family. LepA subfamily.</text>
</comment>
<dbReference type="Pfam" id="PF00679">
    <property type="entry name" value="EFG_C"/>
    <property type="match status" value="1"/>
</dbReference>
<dbReference type="GO" id="GO:0003746">
    <property type="term" value="F:translation elongation factor activity"/>
    <property type="evidence" value="ECO:0007669"/>
    <property type="project" value="UniProtKB-UniRule"/>
</dbReference>